<organism evidence="1 2">
    <name type="scientific">Mycena citricolor</name>
    <dbReference type="NCBI Taxonomy" id="2018698"/>
    <lineage>
        <taxon>Eukaryota</taxon>
        <taxon>Fungi</taxon>
        <taxon>Dikarya</taxon>
        <taxon>Basidiomycota</taxon>
        <taxon>Agaricomycotina</taxon>
        <taxon>Agaricomycetes</taxon>
        <taxon>Agaricomycetidae</taxon>
        <taxon>Agaricales</taxon>
        <taxon>Marasmiineae</taxon>
        <taxon>Mycenaceae</taxon>
        <taxon>Mycena</taxon>
    </lineage>
</organism>
<protein>
    <submittedName>
        <fullName evidence="1">Uncharacterized protein</fullName>
    </submittedName>
</protein>
<gene>
    <name evidence="1" type="ORF">MYCIT1_LOCUS29559</name>
</gene>
<dbReference type="AlphaFoldDB" id="A0AAD2HNB1"/>
<evidence type="ECO:0000313" key="1">
    <source>
        <dbReference type="EMBL" id="CAK5279509.1"/>
    </source>
</evidence>
<dbReference type="Proteomes" id="UP001295794">
    <property type="component" value="Unassembled WGS sequence"/>
</dbReference>
<comment type="caution">
    <text evidence="1">The sequence shown here is derived from an EMBL/GenBank/DDBJ whole genome shotgun (WGS) entry which is preliminary data.</text>
</comment>
<sequence>EVRSPSRTNERSRAVIKQKRWGLQRYRSRLQDGGPCLLFVSRSVLQRLAGVEGEEHRGWRKHWRGTESRYRSYPPPLQPVSRTWQSFLRLVNPCESSK</sequence>
<keyword evidence="2" id="KW-1185">Reference proteome</keyword>
<proteinExistence type="predicted"/>
<evidence type="ECO:0000313" key="2">
    <source>
        <dbReference type="Proteomes" id="UP001295794"/>
    </source>
</evidence>
<reference evidence="1" key="1">
    <citation type="submission" date="2023-11" db="EMBL/GenBank/DDBJ databases">
        <authorList>
            <person name="De Vega J J."/>
            <person name="De Vega J J."/>
        </authorList>
    </citation>
    <scope>NUCLEOTIDE SEQUENCE</scope>
</reference>
<name>A0AAD2HNB1_9AGAR</name>
<dbReference type="EMBL" id="CAVNYO010000436">
    <property type="protein sequence ID" value="CAK5279509.1"/>
    <property type="molecule type" value="Genomic_DNA"/>
</dbReference>
<feature type="non-terminal residue" evidence="1">
    <location>
        <position position="1"/>
    </location>
</feature>
<accession>A0AAD2HNB1</accession>